<accession>A0ABZ0YGF2</accession>
<dbReference type="RefSeq" id="WP_133730149.1">
    <property type="nucleotide sequence ID" value="NZ_CP140255.1"/>
</dbReference>
<dbReference type="InterPro" id="IPR006842">
    <property type="entry name" value="Transposase_31"/>
</dbReference>
<dbReference type="NCBIfam" id="TIGR01784">
    <property type="entry name" value="T_den_put_tspse"/>
    <property type="match status" value="1"/>
</dbReference>
<dbReference type="PANTHER" id="PTHR34611:SF2">
    <property type="entry name" value="INACTIVE RECOMBINATION-PROMOTING NUCLEASE-LIKE PROTEIN RPNE-RELATED"/>
    <property type="match status" value="1"/>
</dbReference>
<feature type="domain" description="Transposase (putative) YhgA-like" evidence="2">
    <location>
        <begin position="10"/>
        <end position="202"/>
    </location>
</feature>
<comment type="similarity">
    <text evidence="1">Belongs to the Rpn/YhgA-like nuclease family.</text>
</comment>
<evidence type="ECO:0000256" key="1">
    <source>
        <dbReference type="ARBA" id="ARBA00009787"/>
    </source>
</evidence>
<evidence type="ECO:0000259" key="2">
    <source>
        <dbReference type="Pfam" id="PF04754"/>
    </source>
</evidence>
<protein>
    <submittedName>
        <fullName evidence="3">Rpn family recombination-promoting nuclease/putative transposase</fullName>
    </submittedName>
</protein>
<dbReference type="Pfam" id="PF04754">
    <property type="entry name" value="Transposase_31"/>
    <property type="match status" value="1"/>
</dbReference>
<dbReference type="EMBL" id="CP140255">
    <property type="protein sequence ID" value="WQH11170.1"/>
    <property type="molecule type" value="Genomic_DNA"/>
</dbReference>
<gene>
    <name evidence="3" type="ORF">SR894_13495</name>
</gene>
<evidence type="ECO:0000313" key="3">
    <source>
        <dbReference type="EMBL" id="WQH11170.1"/>
    </source>
</evidence>
<name>A0ABZ0YGF2_9GAMM</name>
<sequence length="311" mass="35201">MADTSKPPHNPHDRFFRSAMENHAVAEEFMQHYLPKKISAALDLGSLKLEHDSHLDSALRETVSDLVYRCQLAGQPAYLAVLVEHHSSPDPHMPVRIGHYLFGMLTKQLKQRPKEPLAPVHALVFYHGRQTPYPYSMDLADCFEDPLGLMETLFQGPIPLVDVNQLDDEALKQQQWIGLVARVLKHIREPHIDPYLMEWLRDCASFDEHSRQQLDFIATLLNYVVGTGNVIDLDQLIEESHRLPQPIGDTFMTIATQLEARGEARGEAKGKIEGKIETARNLLQEGADPQFVAKVTGLSIDDVKRLQNHAE</sequence>
<dbReference type="Proteomes" id="UP001324794">
    <property type="component" value="Chromosome"/>
</dbReference>
<organism evidence="3 4">
    <name type="scientific">Vreelandella neptunia</name>
    <dbReference type="NCBI Taxonomy" id="115551"/>
    <lineage>
        <taxon>Bacteria</taxon>
        <taxon>Pseudomonadati</taxon>
        <taxon>Pseudomonadota</taxon>
        <taxon>Gammaproteobacteria</taxon>
        <taxon>Oceanospirillales</taxon>
        <taxon>Halomonadaceae</taxon>
        <taxon>Vreelandella</taxon>
    </lineage>
</organism>
<keyword evidence="4" id="KW-1185">Reference proteome</keyword>
<dbReference type="InterPro" id="IPR051699">
    <property type="entry name" value="Rpn/YhgA-like_nuclease"/>
</dbReference>
<dbReference type="InterPro" id="IPR010106">
    <property type="entry name" value="RpnA"/>
</dbReference>
<evidence type="ECO:0000313" key="4">
    <source>
        <dbReference type="Proteomes" id="UP001324794"/>
    </source>
</evidence>
<dbReference type="PANTHER" id="PTHR34611">
    <property type="match status" value="1"/>
</dbReference>
<proteinExistence type="inferred from homology"/>
<reference evidence="3 4" key="1">
    <citation type="submission" date="2023-11" db="EMBL/GenBank/DDBJ databases">
        <title>MicrobeMod: A computational toolkit for identifying prokaryotic methylation and restriction-modification with nanopore sequencing.</title>
        <authorList>
            <person name="Crits-Christoph A."/>
            <person name="Kang S.C."/>
            <person name="Lee H."/>
            <person name="Ostrov N."/>
        </authorList>
    </citation>
    <scope>NUCLEOTIDE SEQUENCE [LARGE SCALE GENOMIC DNA]</scope>
    <source>
        <strain evidence="3 4">ATCC BAA-805</strain>
    </source>
</reference>